<dbReference type="EMBL" id="AGUE01000057">
    <property type="protein sequence ID" value="EHL01230.1"/>
    <property type="molecule type" value="Genomic_DNA"/>
</dbReference>
<gene>
    <name evidence="2" type="ORF">M7I_2773</name>
</gene>
<dbReference type="AlphaFoldDB" id="H0EJP3"/>
<dbReference type="InParanoid" id="H0EJP3"/>
<evidence type="ECO:0000313" key="3">
    <source>
        <dbReference type="Proteomes" id="UP000005446"/>
    </source>
</evidence>
<reference evidence="2 3" key="1">
    <citation type="journal article" date="2012" name="Eukaryot. Cell">
        <title>Genome sequence of the fungus Glarea lozoyensis: the first genome sequence of a species from the Helotiaceae family.</title>
        <authorList>
            <person name="Youssar L."/>
            <person name="Gruening B.A."/>
            <person name="Erxleben A."/>
            <person name="Guenther S."/>
            <person name="Huettel W."/>
        </authorList>
    </citation>
    <scope>NUCLEOTIDE SEQUENCE [LARGE SCALE GENOMIC DNA]</scope>
    <source>
        <strain evidence="3">ATCC 74030 / MF5533</strain>
    </source>
</reference>
<evidence type="ECO:0000256" key="1">
    <source>
        <dbReference type="SAM" id="MobiDB-lite"/>
    </source>
</evidence>
<organism evidence="2 3">
    <name type="scientific">Glarea lozoyensis (strain ATCC 74030 / MF5533)</name>
    <dbReference type="NCBI Taxonomy" id="1104152"/>
    <lineage>
        <taxon>Eukaryota</taxon>
        <taxon>Fungi</taxon>
        <taxon>Dikarya</taxon>
        <taxon>Ascomycota</taxon>
        <taxon>Pezizomycotina</taxon>
        <taxon>Leotiomycetes</taxon>
        <taxon>Helotiales</taxon>
        <taxon>Helotiaceae</taxon>
        <taxon>Glarea</taxon>
    </lineage>
</organism>
<sequence>MTDTFKNIASTGVCSVSPAQQHQTKTLGNTKSTENTVVVPAMAFEVGRVGLRKQLSFFNVGIRGVAKRVRECFLRRSEKSVVEKASLKDEVVQTEPSTQSVEEFEEDEQVCLAEFGMAADLARWKWSVPVVEVEIEEPVATLGSSSNITSSIAHGVEESLVEAAQCMDTGITSKVADEIEERLAALTSSIAFGVEESSAAITSEIQGTEEVFKVAPLVFSKRASATAAPGAEVVAPLGLRKKAISSAAHGAEECLVIAPLSLGLGKKKKKPLRSALRGTTATNRVVSKTVRFEDDSRPLAWGAWQYHAVFPFLADEPPNCRVGLSEVDLKHPSLCSGVVDGGRAWYEGEWRPFPGKPGYEARRTPPEINDEGTRAVIKVQSDAAREANRPKGPRAEYSETDDEDDLESEVGLSESDDTL</sequence>
<accession>H0EJP3</accession>
<evidence type="ECO:0000313" key="2">
    <source>
        <dbReference type="EMBL" id="EHL01230.1"/>
    </source>
</evidence>
<name>H0EJP3_GLAL7</name>
<comment type="caution">
    <text evidence="2">The sequence shown here is derived from an EMBL/GenBank/DDBJ whole genome shotgun (WGS) entry which is preliminary data.</text>
</comment>
<feature type="compositionally biased region" description="Basic and acidic residues" evidence="1">
    <location>
        <begin position="383"/>
        <end position="397"/>
    </location>
</feature>
<dbReference type="HOGENOM" id="CLU_655601_0_0_1"/>
<keyword evidence="3" id="KW-1185">Reference proteome</keyword>
<feature type="region of interest" description="Disordered" evidence="1">
    <location>
        <begin position="355"/>
        <end position="419"/>
    </location>
</feature>
<proteinExistence type="predicted"/>
<dbReference type="OrthoDB" id="10291744at2759"/>
<feature type="compositionally biased region" description="Acidic residues" evidence="1">
    <location>
        <begin position="398"/>
        <end position="419"/>
    </location>
</feature>
<dbReference type="Proteomes" id="UP000005446">
    <property type="component" value="Unassembled WGS sequence"/>
</dbReference>
<protein>
    <submittedName>
        <fullName evidence="2">Uncharacterized protein</fullName>
    </submittedName>
</protein>